<feature type="domain" description="PDZ" evidence="2">
    <location>
        <begin position="631"/>
        <end position="716"/>
    </location>
</feature>
<dbReference type="Gene3D" id="2.30.42.10">
    <property type="match status" value="5"/>
</dbReference>
<evidence type="ECO:0000259" key="2">
    <source>
        <dbReference type="PROSITE" id="PS50106"/>
    </source>
</evidence>
<feature type="compositionally biased region" description="Acidic residues" evidence="1">
    <location>
        <begin position="311"/>
        <end position="324"/>
    </location>
</feature>
<organism evidence="3 4">
    <name type="scientific">Anopheles farauti</name>
    <dbReference type="NCBI Taxonomy" id="69004"/>
    <lineage>
        <taxon>Eukaryota</taxon>
        <taxon>Metazoa</taxon>
        <taxon>Ecdysozoa</taxon>
        <taxon>Arthropoda</taxon>
        <taxon>Hexapoda</taxon>
        <taxon>Insecta</taxon>
        <taxon>Pterygota</taxon>
        <taxon>Neoptera</taxon>
        <taxon>Endopterygota</taxon>
        <taxon>Diptera</taxon>
        <taxon>Nematocera</taxon>
        <taxon>Culicoidea</taxon>
        <taxon>Culicidae</taxon>
        <taxon>Anophelinae</taxon>
        <taxon>Anopheles</taxon>
    </lineage>
</organism>
<feature type="domain" description="PDZ" evidence="2">
    <location>
        <begin position="724"/>
        <end position="805"/>
    </location>
</feature>
<protein>
    <recommendedName>
        <fullName evidence="2">PDZ domain-containing protein</fullName>
    </recommendedName>
</protein>
<evidence type="ECO:0000256" key="1">
    <source>
        <dbReference type="SAM" id="MobiDB-lite"/>
    </source>
</evidence>
<dbReference type="VEuPathDB" id="VectorBase:AFAF011798"/>
<feature type="region of interest" description="Disordered" evidence="1">
    <location>
        <begin position="264"/>
        <end position="356"/>
    </location>
</feature>
<dbReference type="Pfam" id="PF00595">
    <property type="entry name" value="PDZ"/>
    <property type="match status" value="5"/>
</dbReference>
<dbReference type="CDD" id="cd23064">
    <property type="entry name" value="PDZ3_INAD-like"/>
    <property type="match status" value="1"/>
</dbReference>
<dbReference type="Proteomes" id="UP000075886">
    <property type="component" value="Unassembled WGS sequence"/>
</dbReference>
<dbReference type="InterPro" id="IPR051342">
    <property type="entry name" value="PDZ_scaffold"/>
</dbReference>
<keyword evidence="4" id="KW-1185">Reference proteome</keyword>
<dbReference type="InterPro" id="IPR036034">
    <property type="entry name" value="PDZ_sf"/>
</dbReference>
<feature type="domain" description="PDZ" evidence="2">
    <location>
        <begin position="484"/>
        <end position="561"/>
    </location>
</feature>
<dbReference type="PANTHER" id="PTHR19964:SF93">
    <property type="entry name" value="INACTIVATION-NO-AFTER-POTENTIAL D PROTEIN"/>
    <property type="match status" value="1"/>
</dbReference>
<accession>A0A182QJZ7</accession>
<name>A0A182QJZ7_9DIPT</name>
<dbReference type="InterPro" id="IPR001478">
    <property type="entry name" value="PDZ"/>
</dbReference>
<dbReference type="PANTHER" id="PTHR19964">
    <property type="entry name" value="MULTIPLE PDZ DOMAIN PROTEIN"/>
    <property type="match status" value="1"/>
</dbReference>
<proteinExistence type="predicted"/>
<feature type="region of interest" description="Disordered" evidence="1">
    <location>
        <begin position="563"/>
        <end position="615"/>
    </location>
</feature>
<feature type="domain" description="PDZ" evidence="2">
    <location>
        <begin position="378"/>
        <end position="448"/>
    </location>
</feature>
<dbReference type="EMBL" id="AXCN02002400">
    <property type="status" value="NOT_ANNOTATED_CDS"/>
    <property type="molecule type" value="Genomic_DNA"/>
</dbReference>
<dbReference type="PROSITE" id="PS50106">
    <property type="entry name" value="PDZ"/>
    <property type="match status" value="5"/>
</dbReference>
<evidence type="ECO:0000313" key="4">
    <source>
        <dbReference type="Proteomes" id="UP000075886"/>
    </source>
</evidence>
<evidence type="ECO:0000313" key="3">
    <source>
        <dbReference type="EnsemblMetazoa" id="AFAF011798-PA"/>
    </source>
</evidence>
<reference evidence="3" key="2">
    <citation type="submission" date="2020-05" db="UniProtKB">
        <authorList>
            <consortium name="EnsemblMetazoa"/>
        </authorList>
    </citation>
    <scope>IDENTIFICATION</scope>
    <source>
        <strain evidence="3">FAR1</strain>
    </source>
</reference>
<feature type="domain" description="PDZ" evidence="2">
    <location>
        <begin position="164"/>
        <end position="252"/>
    </location>
</feature>
<dbReference type="STRING" id="69004.A0A182QJZ7"/>
<feature type="compositionally biased region" description="Polar residues" evidence="1">
    <location>
        <begin position="591"/>
        <end position="600"/>
    </location>
</feature>
<feature type="compositionally biased region" description="Basic and acidic residues" evidence="1">
    <location>
        <begin position="283"/>
        <end position="299"/>
    </location>
</feature>
<reference evidence="4" key="1">
    <citation type="submission" date="2014-01" db="EMBL/GenBank/DDBJ databases">
        <title>The Genome Sequence of Anopheles farauti FAR1 (V2).</title>
        <authorList>
            <consortium name="The Broad Institute Genomics Platform"/>
            <person name="Neafsey D.E."/>
            <person name="Besansky N."/>
            <person name="Howell P."/>
            <person name="Walton C."/>
            <person name="Young S.K."/>
            <person name="Zeng Q."/>
            <person name="Gargeya S."/>
            <person name="Fitzgerald M."/>
            <person name="Haas B."/>
            <person name="Abouelleil A."/>
            <person name="Allen A.W."/>
            <person name="Alvarado L."/>
            <person name="Arachchi H.M."/>
            <person name="Berlin A.M."/>
            <person name="Chapman S.B."/>
            <person name="Gainer-Dewar J."/>
            <person name="Goldberg J."/>
            <person name="Griggs A."/>
            <person name="Gujja S."/>
            <person name="Hansen M."/>
            <person name="Howarth C."/>
            <person name="Imamovic A."/>
            <person name="Ireland A."/>
            <person name="Larimer J."/>
            <person name="McCowan C."/>
            <person name="Murphy C."/>
            <person name="Pearson M."/>
            <person name="Poon T.W."/>
            <person name="Priest M."/>
            <person name="Roberts A."/>
            <person name="Saif S."/>
            <person name="Shea T."/>
            <person name="Sisk P."/>
            <person name="Sykes S."/>
            <person name="Wortman J."/>
            <person name="Nusbaum C."/>
            <person name="Birren B."/>
        </authorList>
    </citation>
    <scope>NUCLEOTIDE SEQUENCE [LARGE SCALE GENOMIC DNA]</scope>
    <source>
        <strain evidence="4">FAR1</strain>
    </source>
</reference>
<dbReference type="EnsemblMetazoa" id="AFAF011798-RA">
    <property type="protein sequence ID" value="AFAF011798-PA"/>
    <property type="gene ID" value="AFAF011798"/>
</dbReference>
<dbReference type="AlphaFoldDB" id="A0A182QJZ7"/>
<dbReference type="SUPFAM" id="SSF50156">
    <property type="entry name" value="PDZ domain-like"/>
    <property type="match status" value="5"/>
</dbReference>
<sequence length="811" mass="87881">MNGQSFRTNNKHFHDETLRWNCASAIELTRNYRHYNGVIFPRGRSESCSIGTQHAMEYRHRNSGIGLFEYRIQYYRDYDEGTLQPADDSCIYLKELDHYRTKIPSDKAKSIRKLPLCYPDTKFTLHTEPAPNEVKQSPAKERAEMTVSALPGSVKLEGWGPEKKVVIEKTEKSSFGFSIVGGKVNVGGDVTSGLFIKSIIPASPADKCGELKIGDRILAVNENSLENASHEKAVNYIKTASDRIVLVVQSLERNVKETNPMVLQKKVPPPVTPSKTPEVEYIQDGKAKKETVATPEDNKTLTATKARQESTDSENSSDDEEDSRELEGKTFTAAGVEIDRASAGNTKLGEEDPEEEDDFGYTMKKIKKRYSALGEVDCCTILRDSNETCGLSLCGHRDRTRMACLIAGINPKGAAAGTTLVVGDEVLEVNGTVLHGRCHLNCSVIIKNLASPTLKFIVLRKKTSPDDLAVKPVKHFPTDFDYTGTSSLGIMIIEGKHSIAGQGIFISDIQEGSTAEKSGLKIGDMLLAVNRDSLLGCNYETAAGLLKKAEGVITLKICNPNKEKETEPKANGAAGAGPGTTPNKKKPGTEETATLATSRAGTPHGTKPEASPTKEVVDPLKAPITDNEFTVIDIPTDGKPLGIIVAGGCDSLVKSGAAVMDILPQSVVEKDNRLQIFDQIVEINGFKVNNTCTSEAIKRAVKQLHPKVRLVVYRANPPTTETVEVDLMKKPGKNLGLTFRAGNPKGIVITGLVPGGSAEFDGRIQVGDIVSQINGDSLEAGAIDQCASLLKTAQGKVGLRILRPKLKERSV</sequence>
<dbReference type="SMART" id="SM00228">
    <property type="entry name" value="PDZ"/>
    <property type="match status" value="5"/>
</dbReference>